<protein>
    <submittedName>
        <fullName evidence="1">Uncharacterized protein</fullName>
    </submittedName>
</protein>
<comment type="caution">
    <text evidence="1">The sequence shown here is derived from an EMBL/GenBank/DDBJ whole genome shotgun (WGS) entry which is preliminary data.</text>
</comment>
<dbReference type="Proteomes" id="UP000007813">
    <property type="component" value="Unassembled WGS sequence"/>
</dbReference>
<reference evidence="1 2" key="1">
    <citation type="journal article" date="2012" name="J. Bacteriol.">
        <title>Draft Genome Sequence of the Extremely Halophilic Archaeon Halogranum salarium B-1T.</title>
        <authorList>
            <person name="Kim K.K."/>
            <person name="Lee K.C."/>
            <person name="Lee J.S."/>
        </authorList>
    </citation>
    <scope>NUCLEOTIDE SEQUENCE [LARGE SCALE GENOMIC DNA]</scope>
    <source>
        <strain evidence="1 2">B-1</strain>
    </source>
</reference>
<dbReference type="AlphaFoldDB" id="J2ZA71"/>
<sequence length="84" mass="9800">MDDDEYDWNPDDVSVVGTDVPIRVVQLQYFDQEWQVTASETAGPEYHRPGFTELISREFSYTTSDFDDAVQKVRDFIRDLSSEK</sequence>
<gene>
    <name evidence="1" type="ORF">HSB1_39210</name>
</gene>
<proteinExistence type="predicted"/>
<accession>J2ZA71</accession>
<evidence type="ECO:0000313" key="1">
    <source>
        <dbReference type="EMBL" id="EJN57560.1"/>
    </source>
</evidence>
<dbReference type="EMBL" id="ALJD01000012">
    <property type="protein sequence ID" value="EJN57560.1"/>
    <property type="molecule type" value="Genomic_DNA"/>
</dbReference>
<evidence type="ECO:0000313" key="2">
    <source>
        <dbReference type="Proteomes" id="UP000007813"/>
    </source>
</evidence>
<name>J2ZA71_9EURY</name>
<organism evidence="1 2">
    <name type="scientific">Halogranum salarium B-1</name>
    <dbReference type="NCBI Taxonomy" id="1210908"/>
    <lineage>
        <taxon>Archaea</taxon>
        <taxon>Methanobacteriati</taxon>
        <taxon>Methanobacteriota</taxon>
        <taxon>Stenosarchaea group</taxon>
        <taxon>Halobacteria</taxon>
        <taxon>Halobacteriales</taxon>
        <taxon>Haloferacaceae</taxon>
    </lineage>
</organism>